<gene>
    <name evidence="2" type="ORF">F1188_03680</name>
</gene>
<dbReference type="AlphaFoldDB" id="A0A5M6IGK1"/>
<protein>
    <submittedName>
        <fullName evidence="2">TM2 domain-containing protein</fullName>
    </submittedName>
</protein>
<sequence>MDMTSWQPPAADAPASGPTPDPGAAFAFCAGCGQRIAFTAPRCPRCGLARAGVGSDEEVASPKSYGVAVALCGVFGVLGVHHFYIGNHLHGFLDVLLVVVFCVLLAFNSPFALFVLLIDVIHTTYVFFVLIVGKQRDGQGRLIRTPTQT</sequence>
<feature type="transmembrane region" description="Helical" evidence="1">
    <location>
        <begin position="91"/>
        <end position="107"/>
    </location>
</feature>
<dbReference type="OrthoDB" id="7745512at2"/>
<name>A0A5M6IGK1_9PROT</name>
<dbReference type="Proteomes" id="UP000324065">
    <property type="component" value="Unassembled WGS sequence"/>
</dbReference>
<organism evidence="2 3">
    <name type="scientific">Roseospira marina</name>
    <dbReference type="NCBI Taxonomy" id="140057"/>
    <lineage>
        <taxon>Bacteria</taxon>
        <taxon>Pseudomonadati</taxon>
        <taxon>Pseudomonadota</taxon>
        <taxon>Alphaproteobacteria</taxon>
        <taxon>Rhodospirillales</taxon>
        <taxon>Rhodospirillaceae</taxon>
        <taxon>Roseospira</taxon>
    </lineage>
</organism>
<reference evidence="2 3" key="1">
    <citation type="submission" date="2019-09" db="EMBL/GenBank/DDBJ databases">
        <title>Genome sequence of Roseospira marina, one of the more divergent members of the non-sulfur purple photosynthetic bacterial family, the Rhodospirillaceae.</title>
        <authorList>
            <person name="Meyer T."/>
            <person name="Kyndt J."/>
        </authorList>
    </citation>
    <scope>NUCLEOTIDE SEQUENCE [LARGE SCALE GENOMIC DNA]</scope>
    <source>
        <strain evidence="2 3">DSM 15113</strain>
    </source>
</reference>
<accession>A0A5M6IGK1</accession>
<keyword evidence="1" id="KW-0812">Transmembrane</keyword>
<comment type="caution">
    <text evidence="2">The sequence shown here is derived from an EMBL/GenBank/DDBJ whole genome shotgun (WGS) entry which is preliminary data.</text>
</comment>
<evidence type="ECO:0000313" key="2">
    <source>
        <dbReference type="EMBL" id="KAA5607017.1"/>
    </source>
</evidence>
<dbReference type="EMBL" id="VWPJ01000002">
    <property type="protein sequence ID" value="KAA5607017.1"/>
    <property type="molecule type" value="Genomic_DNA"/>
</dbReference>
<keyword evidence="1" id="KW-0472">Membrane</keyword>
<feature type="transmembrane region" description="Helical" evidence="1">
    <location>
        <begin position="65"/>
        <end position="84"/>
    </location>
</feature>
<evidence type="ECO:0000256" key="1">
    <source>
        <dbReference type="SAM" id="Phobius"/>
    </source>
</evidence>
<keyword evidence="3" id="KW-1185">Reference proteome</keyword>
<keyword evidence="1" id="KW-1133">Transmembrane helix</keyword>
<proteinExistence type="predicted"/>
<feature type="transmembrane region" description="Helical" evidence="1">
    <location>
        <begin position="113"/>
        <end position="133"/>
    </location>
</feature>
<evidence type="ECO:0000313" key="3">
    <source>
        <dbReference type="Proteomes" id="UP000324065"/>
    </source>
</evidence>